<protein>
    <submittedName>
        <fullName evidence="1">Uncharacterized protein</fullName>
    </submittedName>
</protein>
<organism evidence="1 2">
    <name type="scientific">Roseburia faecis</name>
    <dbReference type="NCBI Taxonomy" id="301302"/>
    <lineage>
        <taxon>Bacteria</taxon>
        <taxon>Bacillati</taxon>
        <taxon>Bacillota</taxon>
        <taxon>Clostridia</taxon>
        <taxon>Lachnospirales</taxon>
        <taxon>Lachnospiraceae</taxon>
        <taxon>Roseburia</taxon>
    </lineage>
</organism>
<evidence type="ECO:0000313" key="1">
    <source>
        <dbReference type="EMBL" id="CUM86061.1"/>
    </source>
</evidence>
<evidence type="ECO:0000313" key="2">
    <source>
        <dbReference type="Proteomes" id="UP000095495"/>
    </source>
</evidence>
<dbReference type="Proteomes" id="UP000095495">
    <property type="component" value="Unassembled WGS sequence"/>
</dbReference>
<gene>
    <name evidence="1" type="ORF">ERS852420_01138</name>
</gene>
<accession>A0A173S729</accession>
<proteinExistence type="predicted"/>
<dbReference type="AlphaFoldDB" id="A0A173S729"/>
<name>A0A173S729_9FIRM</name>
<reference evidence="1 2" key="1">
    <citation type="submission" date="2015-09" db="EMBL/GenBank/DDBJ databases">
        <authorList>
            <consortium name="Pathogen Informatics"/>
        </authorList>
    </citation>
    <scope>NUCLEOTIDE SEQUENCE [LARGE SCALE GENOMIC DNA]</scope>
    <source>
        <strain evidence="1 2">2789STDY5608863</strain>
    </source>
</reference>
<sequence>MQSYDRGDCERDRKACRMPERGYGARIPKNICKPGVSTNERYFICIAQTRTRKHSGYGEILHL</sequence>
<dbReference type="EMBL" id="CYXV01000004">
    <property type="protein sequence ID" value="CUM86061.1"/>
    <property type="molecule type" value="Genomic_DNA"/>
</dbReference>